<feature type="region of interest" description="Disordered" evidence="1">
    <location>
        <begin position="1"/>
        <end position="139"/>
    </location>
</feature>
<evidence type="ECO:0000313" key="3">
    <source>
        <dbReference type="Proteomes" id="UP001168877"/>
    </source>
</evidence>
<dbReference type="AlphaFoldDB" id="A0AA39TFC9"/>
<protein>
    <submittedName>
        <fullName evidence="2">Uncharacterized protein</fullName>
    </submittedName>
</protein>
<proteinExistence type="predicted"/>
<evidence type="ECO:0000313" key="2">
    <source>
        <dbReference type="EMBL" id="KAK0604653.1"/>
    </source>
</evidence>
<evidence type="ECO:0000256" key="1">
    <source>
        <dbReference type="SAM" id="MobiDB-lite"/>
    </source>
</evidence>
<reference evidence="2" key="2">
    <citation type="submission" date="2023-06" db="EMBL/GenBank/DDBJ databases">
        <authorList>
            <person name="Swenson N.G."/>
            <person name="Wegrzyn J.L."/>
            <person name="Mcevoy S.L."/>
        </authorList>
    </citation>
    <scope>NUCLEOTIDE SEQUENCE</scope>
    <source>
        <strain evidence="2">NS2018</strain>
        <tissue evidence="2">Leaf</tissue>
    </source>
</reference>
<feature type="compositionally biased region" description="Basic and acidic residues" evidence="1">
    <location>
        <begin position="1"/>
        <end position="29"/>
    </location>
</feature>
<name>A0AA39TFC9_ACESA</name>
<dbReference type="Proteomes" id="UP001168877">
    <property type="component" value="Unassembled WGS sequence"/>
</dbReference>
<reference evidence="2" key="1">
    <citation type="journal article" date="2022" name="Plant J.">
        <title>Strategies of tolerance reflected in two North American maple genomes.</title>
        <authorList>
            <person name="McEvoy S.L."/>
            <person name="Sezen U.U."/>
            <person name="Trouern-Trend A."/>
            <person name="McMahon S.M."/>
            <person name="Schaberg P.G."/>
            <person name="Yang J."/>
            <person name="Wegrzyn J.L."/>
            <person name="Swenson N.G."/>
        </authorList>
    </citation>
    <scope>NUCLEOTIDE SEQUENCE</scope>
    <source>
        <strain evidence="2">NS2018</strain>
    </source>
</reference>
<organism evidence="2 3">
    <name type="scientific">Acer saccharum</name>
    <name type="common">Sugar maple</name>
    <dbReference type="NCBI Taxonomy" id="4024"/>
    <lineage>
        <taxon>Eukaryota</taxon>
        <taxon>Viridiplantae</taxon>
        <taxon>Streptophyta</taxon>
        <taxon>Embryophyta</taxon>
        <taxon>Tracheophyta</taxon>
        <taxon>Spermatophyta</taxon>
        <taxon>Magnoliopsida</taxon>
        <taxon>eudicotyledons</taxon>
        <taxon>Gunneridae</taxon>
        <taxon>Pentapetalae</taxon>
        <taxon>rosids</taxon>
        <taxon>malvids</taxon>
        <taxon>Sapindales</taxon>
        <taxon>Sapindaceae</taxon>
        <taxon>Hippocastanoideae</taxon>
        <taxon>Acereae</taxon>
        <taxon>Acer</taxon>
    </lineage>
</organism>
<feature type="compositionally biased region" description="Basic and acidic residues" evidence="1">
    <location>
        <begin position="107"/>
        <end position="117"/>
    </location>
</feature>
<gene>
    <name evidence="2" type="ORF">LWI29_017871</name>
</gene>
<dbReference type="EMBL" id="JAUESC010000002">
    <property type="protein sequence ID" value="KAK0604653.1"/>
    <property type="molecule type" value="Genomic_DNA"/>
</dbReference>
<feature type="compositionally biased region" description="Polar residues" evidence="1">
    <location>
        <begin position="121"/>
        <end position="131"/>
    </location>
</feature>
<sequence length="339" mass="37269">MLEKGESSKSAHMKTFKDKETRHLEDLKKAKIKQPQAQGKFLASPSQHPRRKIDLGESSKNGQVKMPTKGKAQSQHSRAQHPSFAQPRKHIQPVQPPQQARPQRVGHSKDGCTRGSDEQNDNVQNVAQSDNGQDDAKTDSFGPWMQFSYGMTGRNNMGQYYAGKKNGYIVNSGKDGNVKQNGSGPSRNGAENLVKFGDSRKVVGKAMDIAMSDNVLRKVLAADKSVKIGNKNVRGSRFSILSEGLEGEIDMGNIQAGSSSGGLTNSSDVLAKISNRYFHRKKQPSSASNKYLKDVVMEKNVSNKPFKENLSEKRVVGKGRACNKGKMHVEEDLENSEVL</sequence>
<keyword evidence="3" id="KW-1185">Reference proteome</keyword>
<accession>A0AA39TFC9</accession>
<comment type="caution">
    <text evidence="2">The sequence shown here is derived from an EMBL/GenBank/DDBJ whole genome shotgun (WGS) entry which is preliminary data.</text>
</comment>